<proteinExistence type="predicted"/>
<dbReference type="InterPro" id="IPR052340">
    <property type="entry name" value="RNase_Y/CdgJ"/>
</dbReference>
<sequence length="339" mass="38224">MPGLFNWLSKKKVPSEAESFANRHTASPRRQFISTPASWAMEKLEQHLFCWLLEASPRDFQRHQDQVGRILAELGQHIRQGKLDELPRQPMTLPMLLRALSDPDISRSEVTRIILDDPALTEHLLQVANSPYFRPSEQTIETVDQAVFVLGLQGIRSVISAAIMRPMLSARNSSEAQFAQRVWRWGLTCARAAELVARQHGKDTSAYFMVSLLPALAHITLFREVRRIHHRLHGDNTPLPPGAVTGALQQFDWTCTQILANDWNLPPRYFAHLLAAERPVPGQPQTPLYDGILIGTREVLRFANQRNLAEEDLEAAVSVSRGELGSIRQTILGMLKEGD</sequence>
<dbReference type="Proteomes" id="UP001269819">
    <property type="component" value="Unassembled WGS sequence"/>
</dbReference>
<evidence type="ECO:0000313" key="3">
    <source>
        <dbReference type="Proteomes" id="UP001269819"/>
    </source>
</evidence>
<evidence type="ECO:0000313" key="2">
    <source>
        <dbReference type="EMBL" id="MDV2080128.1"/>
    </source>
</evidence>
<gene>
    <name evidence="2" type="ORF">RYS15_15690</name>
</gene>
<dbReference type="RefSeq" id="WP_316974571.1">
    <property type="nucleotide sequence ID" value="NZ_JAWIIJ010000011.1"/>
</dbReference>
<dbReference type="InterPro" id="IPR013976">
    <property type="entry name" value="HDOD"/>
</dbReference>
<dbReference type="PANTHER" id="PTHR33525">
    <property type="match status" value="1"/>
</dbReference>
<dbReference type="PROSITE" id="PS51833">
    <property type="entry name" value="HDOD"/>
    <property type="match status" value="1"/>
</dbReference>
<keyword evidence="3" id="KW-1185">Reference proteome</keyword>
<feature type="domain" description="HDOD" evidence="1">
    <location>
        <begin position="86"/>
        <end position="279"/>
    </location>
</feature>
<accession>A0ABU3W0R2</accession>
<comment type="caution">
    <text evidence="2">The sequence shown here is derived from an EMBL/GenBank/DDBJ whole genome shotgun (WGS) entry which is preliminary data.</text>
</comment>
<dbReference type="PANTHER" id="PTHR33525:SF6">
    <property type="entry name" value="HDOD DOMAIN-CONTAINING PROTEIN"/>
    <property type="match status" value="1"/>
</dbReference>
<organism evidence="2 3">
    <name type="scientific">Marinobacter xestospongiae</name>
    <dbReference type="NCBI Taxonomy" id="994319"/>
    <lineage>
        <taxon>Bacteria</taxon>
        <taxon>Pseudomonadati</taxon>
        <taxon>Pseudomonadota</taxon>
        <taxon>Gammaproteobacteria</taxon>
        <taxon>Pseudomonadales</taxon>
        <taxon>Marinobacteraceae</taxon>
        <taxon>Marinobacter</taxon>
    </lineage>
</organism>
<dbReference type="Pfam" id="PF08668">
    <property type="entry name" value="HDOD"/>
    <property type="match status" value="1"/>
</dbReference>
<evidence type="ECO:0000259" key="1">
    <source>
        <dbReference type="PROSITE" id="PS51833"/>
    </source>
</evidence>
<protein>
    <submittedName>
        <fullName evidence="2">HDOD domain-containing protein</fullName>
    </submittedName>
</protein>
<dbReference type="Gene3D" id="1.10.3210.10">
    <property type="entry name" value="Hypothetical protein af1432"/>
    <property type="match status" value="1"/>
</dbReference>
<dbReference type="EMBL" id="JAWIIJ010000011">
    <property type="protein sequence ID" value="MDV2080128.1"/>
    <property type="molecule type" value="Genomic_DNA"/>
</dbReference>
<dbReference type="SUPFAM" id="SSF109604">
    <property type="entry name" value="HD-domain/PDEase-like"/>
    <property type="match status" value="1"/>
</dbReference>
<name>A0ABU3W0R2_9GAMM</name>
<reference evidence="2 3" key="1">
    <citation type="submission" date="2023-10" db="EMBL/GenBank/DDBJ databases">
        <title>Characteristics and mechanism of a salt-tolerant marine origin heterotrophic nitrifying- aerobic denitrifying bacteria Marinobacter xestospongiae HN1.</title>
        <authorList>
            <person name="Qi R."/>
        </authorList>
    </citation>
    <scope>NUCLEOTIDE SEQUENCE [LARGE SCALE GENOMIC DNA]</scope>
    <source>
        <strain evidence="2 3">HN1</strain>
    </source>
</reference>